<evidence type="ECO:0000256" key="9">
    <source>
        <dbReference type="ARBA" id="ARBA00022840"/>
    </source>
</evidence>
<protein>
    <recommendedName>
        <fullName evidence="3">histidine kinase</fullName>
        <ecNumber evidence="3">2.7.13.3</ecNumber>
    </recommendedName>
</protein>
<dbReference type="PROSITE" id="PS50109">
    <property type="entry name" value="HIS_KIN"/>
    <property type="match status" value="1"/>
</dbReference>
<feature type="transmembrane region" description="Helical" evidence="12">
    <location>
        <begin position="87"/>
        <end position="105"/>
    </location>
</feature>
<dbReference type="GO" id="GO:0030295">
    <property type="term" value="F:protein kinase activator activity"/>
    <property type="evidence" value="ECO:0007669"/>
    <property type="project" value="TreeGrafter"/>
</dbReference>
<dbReference type="InterPro" id="IPR003594">
    <property type="entry name" value="HATPase_dom"/>
</dbReference>
<dbReference type="Pfam" id="PF13185">
    <property type="entry name" value="GAF_2"/>
    <property type="match status" value="1"/>
</dbReference>
<evidence type="ECO:0000259" key="13">
    <source>
        <dbReference type="PROSITE" id="PS50109"/>
    </source>
</evidence>
<dbReference type="InterPro" id="IPR050351">
    <property type="entry name" value="BphY/WalK/GraS-like"/>
</dbReference>
<dbReference type="EMBL" id="QZKU01000127">
    <property type="protein sequence ID" value="RJP16612.1"/>
    <property type="molecule type" value="Genomic_DNA"/>
</dbReference>
<sequence>MLYTMLLRAISVLSFRTFTQGVRELERFHHRIETTTLPIPEELNKRKRIILGELRERTLWFISLRWWVPPSIAAACAAGSLAKVQFAALPVLAVALFILAYNGLFYAHSKLMQQQLEWQPELVQRFTHCQVALDYTAMFLLIHFTGGASSPLIFFFIFHIIFASILLRPLTAYGFASLAAVGMTIISAAEYQGWLRQYPVIYRENFINLIDSPFHLLVTLGFFSMSVFITAFLTTAIMIMLRKRIVSLAELSERLTDLNKKLNSLYMMTQTILSTPRLDQVLGKVVTELAQVMNVQGSSVKLLSEDGKQLRYAAVHGLPVEWTNNKVVEVDKSPLNRRIIEGEPFVTGHATQREMFQFGEDLVAAQLQSVLFVPLMVEKRVTGILGAYCRLHDRFHEEDVEFFRQSAGLVAVALENARAYEAVEKLLRDRSWFMMRVAHNLRAPVSAIASILDVVRSGYLGELNPDQNEYLRRVDRRARTMLQIIEELMILATSSRQERALAFASIDVIELARRIRRTFQDEAAQKGLSFAVTVPDQAPAIRGDFEMIEQMLENLISNAIKYSPAGGNVNVVFSLTNNDTVRIEVSDNGIGIPKADMPRLFSEFFRAENARSIEEHGTGLGLAIVKEIVEQHEGRILVESEEGFGTIFVVHLPVARKEEKQ</sequence>
<dbReference type="SUPFAM" id="SSF55781">
    <property type="entry name" value="GAF domain-like"/>
    <property type="match status" value="1"/>
</dbReference>
<feature type="transmembrane region" description="Helical" evidence="12">
    <location>
        <begin position="174"/>
        <end position="194"/>
    </location>
</feature>
<evidence type="ECO:0000256" key="4">
    <source>
        <dbReference type="ARBA" id="ARBA00022475"/>
    </source>
</evidence>
<dbReference type="PANTHER" id="PTHR42878">
    <property type="entry name" value="TWO-COMPONENT HISTIDINE KINASE"/>
    <property type="match status" value="1"/>
</dbReference>
<dbReference type="SMART" id="SM00388">
    <property type="entry name" value="HisKA"/>
    <property type="match status" value="1"/>
</dbReference>
<dbReference type="SMART" id="SM00387">
    <property type="entry name" value="HATPase_c"/>
    <property type="match status" value="1"/>
</dbReference>
<evidence type="ECO:0000256" key="7">
    <source>
        <dbReference type="ARBA" id="ARBA00022741"/>
    </source>
</evidence>
<comment type="subcellular location">
    <subcellularLocation>
        <location evidence="2">Cell membrane</location>
    </subcellularLocation>
</comment>
<dbReference type="InterPro" id="IPR036097">
    <property type="entry name" value="HisK_dim/P_sf"/>
</dbReference>
<dbReference type="Pfam" id="PF00512">
    <property type="entry name" value="HisKA"/>
    <property type="match status" value="1"/>
</dbReference>
<evidence type="ECO:0000256" key="1">
    <source>
        <dbReference type="ARBA" id="ARBA00000085"/>
    </source>
</evidence>
<dbReference type="CDD" id="cd00082">
    <property type="entry name" value="HisKA"/>
    <property type="match status" value="1"/>
</dbReference>
<organism evidence="14 15">
    <name type="scientific">Abyssobacteria bacterium (strain SURF_5)</name>
    <dbReference type="NCBI Taxonomy" id="2093360"/>
    <lineage>
        <taxon>Bacteria</taxon>
        <taxon>Pseudomonadati</taxon>
        <taxon>Candidatus Hydrogenedentota</taxon>
        <taxon>Candidatus Abyssobacteria</taxon>
    </lineage>
</organism>
<dbReference type="Pfam" id="PF25323">
    <property type="entry name" value="6TM_PilS"/>
    <property type="match status" value="1"/>
</dbReference>
<dbReference type="AlphaFoldDB" id="A0A3A4NAX1"/>
<evidence type="ECO:0000313" key="15">
    <source>
        <dbReference type="Proteomes" id="UP000265882"/>
    </source>
</evidence>
<dbReference type="InterPro" id="IPR029016">
    <property type="entry name" value="GAF-like_dom_sf"/>
</dbReference>
<evidence type="ECO:0000313" key="14">
    <source>
        <dbReference type="EMBL" id="RJP16612.1"/>
    </source>
</evidence>
<dbReference type="Gene3D" id="3.30.565.10">
    <property type="entry name" value="Histidine kinase-like ATPase, C-terminal domain"/>
    <property type="match status" value="1"/>
</dbReference>
<dbReference type="Pfam" id="PF02518">
    <property type="entry name" value="HATPase_c"/>
    <property type="match status" value="1"/>
</dbReference>
<feature type="transmembrane region" description="Helical" evidence="12">
    <location>
        <begin position="214"/>
        <end position="241"/>
    </location>
</feature>
<dbReference type="Gene3D" id="1.10.287.130">
    <property type="match status" value="1"/>
</dbReference>
<reference evidence="14 15" key="1">
    <citation type="journal article" date="2017" name="ISME J.">
        <title>Energy and carbon metabolisms in a deep terrestrial subsurface fluid microbial community.</title>
        <authorList>
            <person name="Momper L."/>
            <person name="Jungbluth S.P."/>
            <person name="Lee M.D."/>
            <person name="Amend J.P."/>
        </authorList>
    </citation>
    <scope>NUCLEOTIDE SEQUENCE [LARGE SCALE GENOMIC DNA]</scope>
    <source>
        <strain evidence="14">SURF_5</strain>
    </source>
</reference>
<evidence type="ECO:0000256" key="11">
    <source>
        <dbReference type="ARBA" id="ARBA00023136"/>
    </source>
</evidence>
<keyword evidence="5" id="KW-0597">Phosphoprotein</keyword>
<keyword evidence="11 12" id="KW-0472">Membrane</keyword>
<dbReference type="Gene3D" id="3.30.450.40">
    <property type="match status" value="1"/>
</dbReference>
<keyword evidence="12" id="KW-0812">Transmembrane</keyword>
<evidence type="ECO:0000256" key="12">
    <source>
        <dbReference type="SAM" id="Phobius"/>
    </source>
</evidence>
<dbReference type="SUPFAM" id="SSF55874">
    <property type="entry name" value="ATPase domain of HSP90 chaperone/DNA topoisomerase II/histidine kinase"/>
    <property type="match status" value="1"/>
</dbReference>
<keyword evidence="10" id="KW-0902">Two-component regulatory system</keyword>
<comment type="catalytic activity">
    <reaction evidence="1">
        <text>ATP + protein L-histidine = ADP + protein N-phospho-L-histidine.</text>
        <dbReference type="EC" id="2.7.13.3"/>
    </reaction>
</comment>
<keyword evidence="6" id="KW-0808">Transferase</keyword>
<dbReference type="GO" id="GO:0000156">
    <property type="term" value="F:phosphorelay response regulator activity"/>
    <property type="evidence" value="ECO:0007669"/>
    <property type="project" value="TreeGrafter"/>
</dbReference>
<evidence type="ECO:0000256" key="6">
    <source>
        <dbReference type="ARBA" id="ARBA00022679"/>
    </source>
</evidence>
<dbReference type="SMART" id="SM00065">
    <property type="entry name" value="GAF"/>
    <property type="match status" value="1"/>
</dbReference>
<dbReference type="GO" id="GO:0005524">
    <property type="term" value="F:ATP binding"/>
    <property type="evidence" value="ECO:0007669"/>
    <property type="project" value="UniProtKB-KW"/>
</dbReference>
<dbReference type="Proteomes" id="UP000265882">
    <property type="component" value="Unassembled WGS sequence"/>
</dbReference>
<evidence type="ECO:0000256" key="3">
    <source>
        <dbReference type="ARBA" id="ARBA00012438"/>
    </source>
</evidence>
<dbReference type="InterPro" id="IPR036890">
    <property type="entry name" value="HATPase_C_sf"/>
</dbReference>
<evidence type="ECO:0000256" key="5">
    <source>
        <dbReference type="ARBA" id="ARBA00022553"/>
    </source>
</evidence>
<proteinExistence type="predicted"/>
<keyword evidence="4" id="KW-1003">Cell membrane</keyword>
<keyword evidence="7" id="KW-0547">Nucleotide-binding</keyword>
<dbReference type="InterPro" id="IPR005467">
    <property type="entry name" value="His_kinase_dom"/>
</dbReference>
<feature type="transmembrane region" description="Helical" evidence="12">
    <location>
        <begin position="150"/>
        <end position="167"/>
    </location>
</feature>
<dbReference type="PRINTS" id="PR00344">
    <property type="entry name" value="BCTRLSENSOR"/>
</dbReference>
<name>A0A3A4NAX1_ABYX5</name>
<evidence type="ECO:0000256" key="2">
    <source>
        <dbReference type="ARBA" id="ARBA00004236"/>
    </source>
</evidence>
<gene>
    <name evidence="14" type="ORF">C4520_18440</name>
</gene>
<dbReference type="CDD" id="cd00075">
    <property type="entry name" value="HATPase"/>
    <property type="match status" value="1"/>
</dbReference>
<dbReference type="PANTHER" id="PTHR42878:SF7">
    <property type="entry name" value="SENSOR HISTIDINE KINASE GLRK"/>
    <property type="match status" value="1"/>
</dbReference>
<dbReference type="GO" id="GO:0005886">
    <property type="term" value="C:plasma membrane"/>
    <property type="evidence" value="ECO:0007669"/>
    <property type="project" value="UniProtKB-SubCell"/>
</dbReference>
<dbReference type="SUPFAM" id="SSF47384">
    <property type="entry name" value="Homodimeric domain of signal transducing histidine kinase"/>
    <property type="match status" value="1"/>
</dbReference>
<accession>A0A3A4NAX1</accession>
<evidence type="ECO:0000256" key="10">
    <source>
        <dbReference type="ARBA" id="ARBA00023012"/>
    </source>
</evidence>
<dbReference type="GO" id="GO:0007234">
    <property type="term" value="P:osmosensory signaling via phosphorelay pathway"/>
    <property type="evidence" value="ECO:0007669"/>
    <property type="project" value="TreeGrafter"/>
</dbReference>
<dbReference type="InterPro" id="IPR004358">
    <property type="entry name" value="Sig_transdc_His_kin-like_C"/>
</dbReference>
<dbReference type="GO" id="GO:0000155">
    <property type="term" value="F:phosphorelay sensor kinase activity"/>
    <property type="evidence" value="ECO:0007669"/>
    <property type="project" value="InterPro"/>
</dbReference>
<comment type="caution">
    <text evidence="14">The sequence shown here is derived from an EMBL/GenBank/DDBJ whole genome shotgun (WGS) entry which is preliminary data.</text>
</comment>
<feature type="domain" description="Histidine kinase" evidence="13">
    <location>
        <begin position="436"/>
        <end position="656"/>
    </location>
</feature>
<dbReference type="InterPro" id="IPR003018">
    <property type="entry name" value="GAF"/>
</dbReference>
<dbReference type="InterPro" id="IPR003661">
    <property type="entry name" value="HisK_dim/P_dom"/>
</dbReference>
<keyword evidence="8" id="KW-0418">Kinase</keyword>
<dbReference type="FunFam" id="3.30.565.10:FF:000023">
    <property type="entry name" value="PAS domain-containing sensor histidine kinase"/>
    <property type="match status" value="1"/>
</dbReference>
<evidence type="ECO:0000256" key="8">
    <source>
        <dbReference type="ARBA" id="ARBA00022777"/>
    </source>
</evidence>
<dbReference type="EC" id="2.7.13.3" evidence="3"/>
<keyword evidence="9" id="KW-0067">ATP-binding</keyword>
<keyword evidence="12" id="KW-1133">Transmembrane helix</keyword>